<keyword evidence="3" id="KW-1185">Reference proteome</keyword>
<feature type="transmembrane region" description="Helical" evidence="1">
    <location>
        <begin position="32"/>
        <end position="48"/>
    </location>
</feature>
<gene>
    <name evidence="2" type="ORF">I7822_24270</name>
</gene>
<protein>
    <submittedName>
        <fullName evidence="2">Uncharacterized protein</fullName>
    </submittedName>
</protein>
<keyword evidence="1" id="KW-1133">Transmembrane helix</keyword>
<feature type="transmembrane region" description="Helical" evidence="1">
    <location>
        <begin position="6"/>
        <end position="25"/>
    </location>
</feature>
<organism evidence="2 3">
    <name type="scientific">Metabacillus bambusae</name>
    <dbReference type="NCBI Taxonomy" id="2795218"/>
    <lineage>
        <taxon>Bacteria</taxon>
        <taxon>Bacillati</taxon>
        <taxon>Bacillota</taxon>
        <taxon>Bacilli</taxon>
        <taxon>Bacillales</taxon>
        <taxon>Bacillaceae</taxon>
        <taxon>Metabacillus</taxon>
    </lineage>
</organism>
<evidence type="ECO:0000313" key="3">
    <source>
        <dbReference type="Proteomes" id="UP000663981"/>
    </source>
</evidence>
<reference evidence="2 3" key="1">
    <citation type="submission" date="2021-03" db="EMBL/GenBank/DDBJ databases">
        <title>Whole genome sequence of Metabacillus bambusae BG109.</title>
        <authorList>
            <person name="Jeong J.W."/>
        </authorList>
    </citation>
    <scope>NUCLEOTIDE SEQUENCE [LARGE SCALE GENOMIC DNA]</scope>
    <source>
        <strain evidence="2 3">BG109</strain>
    </source>
</reference>
<name>A0ABS3N999_9BACI</name>
<proteinExistence type="predicted"/>
<evidence type="ECO:0000256" key="1">
    <source>
        <dbReference type="SAM" id="Phobius"/>
    </source>
</evidence>
<accession>A0ABS3N999</accession>
<evidence type="ECO:0000313" key="2">
    <source>
        <dbReference type="EMBL" id="MBO1514753.1"/>
    </source>
</evidence>
<keyword evidence="1" id="KW-0812">Transmembrane</keyword>
<dbReference type="EMBL" id="JAGDEL010000026">
    <property type="protein sequence ID" value="MBO1514753.1"/>
    <property type="molecule type" value="Genomic_DNA"/>
</dbReference>
<sequence length="182" mass="20754">MEQFIFGFIGYTIVLILLFLLPINATAKNKSIIATLSLFISYVGIIASQTMNTISSWVIVFLLSIVGGYLIFNKLNFFSNSVNVSPFVEGNLENSNTQQLTKDFFKIEPNIQNKRMKIEDTKTQERPEEEIDFLSKRLSNNAFEDRIKGHAFHKNSSTNPSEEIEIDFEKILSQEPFGKGEQ</sequence>
<feature type="transmembrane region" description="Helical" evidence="1">
    <location>
        <begin position="54"/>
        <end position="72"/>
    </location>
</feature>
<dbReference type="Proteomes" id="UP000663981">
    <property type="component" value="Unassembled WGS sequence"/>
</dbReference>
<keyword evidence="1" id="KW-0472">Membrane</keyword>
<comment type="caution">
    <text evidence="2">The sequence shown here is derived from an EMBL/GenBank/DDBJ whole genome shotgun (WGS) entry which is preliminary data.</text>
</comment>
<dbReference type="RefSeq" id="WP_207981660.1">
    <property type="nucleotide sequence ID" value="NZ_JAGDEL010000026.1"/>
</dbReference>